<name>A0AAE1WRD4_9LAMI</name>
<protein>
    <submittedName>
        <fullName evidence="1">Triacylglycerol lipase 2</fullName>
    </submittedName>
</protein>
<proteinExistence type="predicted"/>
<dbReference type="AlphaFoldDB" id="A0AAE1WRD4"/>
<sequence>MGRKAATRRRTHHHHAHAIIRLSADSFSTGTALSRKWGDIRTRRNSFPSARLVWLCNLARDGTIKMYDYGDVKENVKHYGMPVPPSYNMTNIPNGSLFLAYGGKDLLSVQEDVKLLLDSLHQHEQDKLVVQYTENYAHADFIMGFNARQVVYDPLMAFLKLH</sequence>
<dbReference type="SUPFAM" id="SSF53474">
    <property type="entry name" value="alpha/beta-Hydrolases"/>
    <property type="match status" value="1"/>
</dbReference>
<comment type="caution">
    <text evidence="1">The sequence shown here is derived from an EMBL/GenBank/DDBJ whole genome shotgun (WGS) entry which is preliminary data.</text>
</comment>
<reference evidence="1" key="1">
    <citation type="submission" date="2020-06" db="EMBL/GenBank/DDBJ databases">
        <authorList>
            <person name="Li T."/>
            <person name="Hu X."/>
            <person name="Zhang T."/>
            <person name="Song X."/>
            <person name="Zhang H."/>
            <person name="Dai N."/>
            <person name="Sheng W."/>
            <person name="Hou X."/>
            <person name="Wei L."/>
        </authorList>
    </citation>
    <scope>NUCLEOTIDE SEQUENCE</scope>
    <source>
        <strain evidence="1">K16</strain>
        <tissue evidence="1">Leaf</tissue>
    </source>
</reference>
<keyword evidence="2" id="KW-1185">Reference proteome</keyword>
<dbReference type="EMBL" id="JACGWL010000007">
    <property type="protein sequence ID" value="KAK4397828.1"/>
    <property type="molecule type" value="Genomic_DNA"/>
</dbReference>
<evidence type="ECO:0000313" key="1">
    <source>
        <dbReference type="EMBL" id="KAK4397828.1"/>
    </source>
</evidence>
<accession>A0AAE1WRD4</accession>
<organism evidence="1 2">
    <name type="scientific">Sesamum angolense</name>
    <dbReference type="NCBI Taxonomy" id="2727404"/>
    <lineage>
        <taxon>Eukaryota</taxon>
        <taxon>Viridiplantae</taxon>
        <taxon>Streptophyta</taxon>
        <taxon>Embryophyta</taxon>
        <taxon>Tracheophyta</taxon>
        <taxon>Spermatophyta</taxon>
        <taxon>Magnoliopsida</taxon>
        <taxon>eudicotyledons</taxon>
        <taxon>Gunneridae</taxon>
        <taxon>Pentapetalae</taxon>
        <taxon>asterids</taxon>
        <taxon>lamiids</taxon>
        <taxon>Lamiales</taxon>
        <taxon>Pedaliaceae</taxon>
        <taxon>Sesamum</taxon>
    </lineage>
</organism>
<evidence type="ECO:0000313" key="2">
    <source>
        <dbReference type="Proteomes" id="UP001289374"/>
    </source>
</evidence>
<reference evidence="1" key="2">
    <citation type="journal article" date="2024" name="Plant">
        <title>Genomic evolution and insights into agronomic trait innovations of Sesamum species.</title>
        <authorList>
            <person name="Miao H."/>
            <person name="Wang L."/>
            <person name="Qu L."/>
            <person name="Liu H."/>
            <person name="Sun Y."/>
            <person name="Le M."/>
            <person name="Wang Q."/>
            <person name="Wei S."/>
            <person name="Zheng Y."/>
            <person name="Lin W."/>
            <person name="Duan Y."/>
            <person name="Cao H."/>
            <person name="Xiong S."/>
            <person name="Wang X."/>
            <person name="Wei L."/>
            <person name="Li C."/>
            <person name="Ma Q."/>
            <person name="Ju M."/>
            <person name="Zhao R."/>
            <person name="Li G."/>
            <person name="Mu C."/>
            <person name="Tian Q."/>
            <person name="Mei H."/>
            <person name="Zhang T."/>
            <person name="Gao T."/>
            <person name="Zhang H."/>
        </authorList>
    </citation>
    <scope>NUCLEOTIDE SEQUENCE</scope>
    <source>
        <strain evidence="1">K16</strain>
    </source>
</reference>
<dbReference type="PANTHER" id="PTHR11005">
    <property type="entry name" value="LYSOSOMAL ACID LIPASE-RELATED"/>
    <property type="match status" value="1"/>
</dbReference>
<gene>
    <name evidence="1" type="ORF">Sango_1258300</name>
</gene>
<dbReference type="Gene3D" id="3.40.50.1820">
    <property type="entry name" value="alpha/beta hydrolase"/>
    <property type="match status" value="1"/>
</dbReference>
<dbReference type="Proteomes" id="UP001289374">
    <property type="component" value="Unassembled WGS sequence"/>
</dbReference>
<dbReference type="InterPro" id="IPR029058">
    <property type="entry name" value="AB_hydrolase_fold"/>
</dbReference>